<dbReference type="AlphaFoldDB" id="A0A9K3PL52"/>
<dbReference type="SMART" id="SM00415">
    <property type="entry name" value="HSF"/>
    <property type="match status" value="1"/>
</dbReference>
<comment type="similarity">
    <text evidence="6">Belongs to the HSF family.</text>
</comment>
<dbReference type="GO" id="GO:0003700">
    <property type="term" value="F:DNA-binding transcription factor activity"/>
    <property type="evidence" value="ECO:0007669"/>
    <property type="project" value="InterPro"/>
</dbReference>
<sequence length="417" mass="45539">MDASNATTDEEKQATKITCDVLCSLSSAGADVTPPPATSSSSLSFGGENAASHSMLPPSAASVASSSSPPVTADGNHGFFCTPSNNQPNDDSDSDASGSQQQRLKNCPKQHQLPLFLSKTYHMIDRCDPEIATWSSTGDNFIVKNVDNFASSVLPLYFKHSNFSSFARQLNFYGFRKLRSDPILTNDVDPQTANYVRFYHEYFQKDRPDLLHQIKRATKSEQHAKDDVDSLKSEVYRLKECVQSMSSKMERQLAEMSYEYNRRIANLSTEYDKLANLVTQLLQHHRHQNEHAAYLHHQHHLVGGGLPSIVEASYLSSSVASQAAPSAATTSSPASAGAELSNHLPSLAQIVAMRLQQQQQQQQQQQAAIDPPSTGTTAANTLVQSDNGAANVGCKRSTPPKTGSRQVESSSNKKQHL</sequence>
<dbReference type="FunFam" id="1.10.10.10:FF:000027">
    <property type="entry name" value="Heat shock transcription factor 1"/>
    <property type="match status" value="1"/>
</dbReference>
<feature type="compositionally biased region" description="Polar residues" evidence="7">
    <location>
        <begin position="373"/>
        <end position="388"/>
    </location>
</feature>
<dbReference type="PANTHER" id="PTHR10015:SF206">
    <property type="entry name" value="HSF-TYPE DNA-BINDING DOMAIN-CONTAINING PROTEIN"/>
    <property type="match status" value="1"/>
</dbReference>
<dbReference type="InterPro" id="IPR000232">
    <property type="entry name" value="HSF_DNA-bd"/>
</dbReference>
<dbReference type="GO" id="GO:0005634">
    <property type="term" value="C:nucleus"/>
    <property type="evidence" value="ECO:0007669"/>
    <property type="project" value="UniProtKB-SubCell"/>
</dbReference>
<protein>
    <submittedName>
        <fullName evidence="9">HSF-type DNA-binding protein</fullName>
    </submittedName>
</protein>
<feature type="region of interest" description="Disordered" evidence="7">
    <location>
        <begin position="28"/>
        <end position="105"/>
    </location>
</feature>
<keyword evidence="4" id="KW-0804">Transcription</keyword>
<evidence type="ECO:0000256" key="5">
    <source>
        <dbReference type="ARBA" id="ARBA00023242"/>
    </source>
</evidence>
<dbReference type="PANTHER" id="PTHR10015">
    <property type="entry name" value="HEAT SHOCK TRANSCRIPTION FACTOR"/>
    <property type="match status" value="1"/>
</dbReference>
<evidence type="ECO:0000256" key="7">
    <source>
        <dbReference type="SAM" id="MobiDB-lite"/>
    </source>
</evidence>
<evidence type="ECO:0000313" key="9">
    <source>
        <dbReference type="EMBL" id="KAG7348974.1"/>
    </source>
</evidence>
<feature type="region of interest" description="Disordered" evidence="7">
    <location>
        <begin position="361"/>
        <end position="417"/>
    </location>
</feature>
<reference evidence="9" key="1">
    <citation type="journal article" date="2021" name="Sci. Rep.">
        <title>Diploid genomic architecture of Nitzschia inconspicua, an elite biomass production diatom.</title>
        <authorList>
            <person name="Oliver A."/>
            <person name="Podell S."/>
            <person name="Pinowska A."/>
            <person name="Traller J.C."/>
            <person name="Smith S.R."/>
            <person name="McClure R."/>
            <person name="Beliaev A."/>
            <person name="Bohutskyi P."/>
            <person name="Hill E.A."/>
            <person name="Rabines A."/>
            <person name="Zheng H."/>
            <person name="Allen L.Z."/>
            <person name="Kuo A."/>
            <person name="Grigoriev I.V."/>
            <person name="Allen A.E."/>
            <person name="Hazlebeck D."/>
            <person name="Allen E.E."/>
        </authorList>
    </citation>
    <scope>NUCLEOTIDE SEQUENCE</scope>
    <source>
        <strain evidence="9">Hildebrandi</strain>
    </source>
</reference>
<dbReference type="OrthoDB" id="60033at2759"/>
<feature type="compositionally biased region" description="Polar residues" evidence="7">
    <location>
        <begin position="399"/>
        <end position="417"/>
    </location>
</feature>
<evidence type="ECO:0000256" key="3">
    <source>
        <dbReference type="ARBA" id="ARBA00023125"/>
    </source>
</evidence>
<feature type="compositionally biased region" description="Low complexity" evidence="7">
    <location>
        <begin position="84"/>
        <end position="102"/>
    </location>
</feature>
<organism evidence="9 10">
    <name type="scientific">Nitzschia inconspicua</name>
    <dbReference type="NCBI Taxonomy" id="303405"/>
    <lineage>
        <taxon>Eukaryota</taxon>
        <taxon>Sar</taxon>
        <taxon>Stramenopiles</taxon>
        <taxon>Ochrophyta</taxon>
        <taxon>Bacillariophyta</taxon>
        <taxon>Bacillariophyceae</taxon>
        <taxon>Bacillariophycidae</taxon>
        <taxon>Bacillariales</taxon>
        <taxon>Bacillariaceae</taxon>
        <taxon>Nitzschia</taxon>
    </lineage>
</organism>
<evidence type="ECO:0000256" key="4">
    <source>
        <dbReference type="ARBA" id="ARBA00023163"/>
    </source>
</evidence>
<name>A0A9K3PL52_9STRA</name>
<comment type="caution">
    <text evidence="9">The sequence shown here is derived from an EMBL/GenBank/DDBJ whole genome shotgun (WGS) entry which is preliminary data.</text>
</comment>
<evidence type="ECO:0000256" key="2">
    <source>
        <dbReference type="ARBA" id="ARBA00023015"/>
    </source>
</evidence>
<dbReference type="GO" id="GO:0043565">
    <property type="term" value="F:sequence-specific DNA binding"/>
    <property type="evidence" value="ECO:0007669"/>
    <property type="project" value="InterPro"/>
</dbReference>
<evidence type="ECO:0000313" key="10">
    <source>
        <dbReference type="Proteomes" id="UP000693970"/>
    </source>
</evidence>
<dbReference type="Proteomes" id="UP000693970">
    <property type="component" value="Unassembled WGS sequence"/>
</dbReference>
<dbReference type="Pfam" id="PF00447">
    <property type="entry name" value="HSF_DNA-bind"/>
    <property type="match status" value="1"/>
</dbReference>
<dbReference type="EMBL" id="JAGRRH010000019">
    <property type="protein sequence ID" value="KAG7348974.1"/>
    <property type="molecule type" value="Genomic_DNA"/>
</dbReference>
<evidence type="ECO:0000256" key="1">
    <source>
        <dbReference type="ARBA" id="ARBA00004123"/>
    </source>
</evidence>
<proteinExistence type="inferred from homology"/>
<feature type="compositionally biased region" description="Low complexity" evidence="7">
    <location>
        <begin position="57"/>
        <end position="71"/>
    </location>
</feature>
<accession>A0A9K3PL52</accession>
<comment type="subcellular location">
    <subcellularLocation>
        <location evidence="1">Nucleus</location>
    </subcellularLocation>
</comment>
<keyword evidence="2" id="KW-0805">Transcription regulation</keyword>
<evidence type="ECO:0000259" key="8">
    <source>
        <dbReference type="SMART" id="SM00415"/>
    </source>
</evidence>
<reference evidence="9" key="2">
    <citation type="submission" date="2021-04" db="EMBL/GenBank/DDBJ databases">
        <authorList>
            <person name="Podell S."/>
        </authorList>
    </citation>
    <scope>NUCLEOTIDE SEQUENCE</scope>
    <source>
        <strain evidence="9">Hildebrandi</strain>
    </source>
</reference>
<keyword evidence="5" id="KW-0539">Nucleus</keyword>
<feature type="domain" description="HSF-type DNA-binding" evidence="8">
    <location>
        <begin position="112"/>
        <end position="217"/>
    </location>
</feature>
<evidence type="ECO:0000256" key="6">
    <source>
        <dbReference type="RuleBase" id="RU004020"/>
    </source>
</evidence>
<keyword evidence="10" id="KW-1185">Reference proteome</keyword>
<keyword evidence="3 9" id="KW-0238">DNA-binding</keyword>
<gene>
    <name evidence="9" type="ORF">IV203_011571</name>
</gene>